<sequence>MLIRVIFSLGCRGCGDRFFKVSRLLDHWTRASYLPADWHRLVGEESSASSSLQLFPPVWDGVFAVPVCGACVGPAECFGSQSEQGFPSPGCPGWPARPWASRGVFPRFWYSGDSDGSYSECTWQADMLRAYGHWTSTK</sequence>
<dbReference type="EMBL" id="BTGU01000068">
    <property type="protein sequence ID" value="GMN57047.1"/>
    <property type="molecule type" value="Genomic_DNA"/>
</dbReference>
<accession>A0AA88DKQ7</accession>
<protein>
    <submittedName>
        <fullName evidence="1">Uncharacterized protein</fullName>
    </submittedName>
</protein>
<keyword evidence="2" id="KW-1185">Reference proteome</keyword>
<comment type="caution">
    <text evidence="1">The sequence shown here is derived from an EMBL/GenBank/DDBJ whole genome shotgun (WGS) entry which is preliminary data.</text>
</comment>
<name>A0AA88DKQ7_FICCA</name>
<dbReference type="AlphaFoldDB" id="A0AA88DKQ7"/>
<reference evidence="1" key="1">
    <citation type="submission" date="2023-07" db="EMBL/GenBank/DDBJ databases">
        <title>draft genome sequence of fig (Ficus carica).</title>
        <authorList>
            <person name="Takahashi T."/>
            <person name="Nishimura K."/>
        </authorList>
    </citation>
    <scope>NUCLEOTIDE SEQUENCE</scope>
</reference>
<proteinExistence type="predicted"/>
<evidence type="ECO:0000313" key="1">
    <source>
        <dbReference type="EMBL" id="GMN57047.1"/>
    </source>
</evidence>
<organism evidence="1 2">
    <name type="scientific">Ficus carica</name>
    <name type="common">Common fig</name>
    <dbReference type="NCBI Taxonomy" id="3494"/>
    <lineage>
        <taxon>Eukaryota</taxon>
        <taxon>Viridiplantae</taxon>
        <taxon>Streptophyta</taxon>
        <taxon>Embryophyta</taxon>
        <taxon>Tracheophyta</taxon>
        <taxon>Spermatophyta</taxon>
        <taxon>Magnoliopsida</taxon>
        <taxon>eudicotyledons</taxon>
        <taxon>Gunneridae</taxon>
        <taxon>Pentapetalae</taxon>
        <taxon>rosids</taxon>
        <taxon>fabids</taxon>
        <taxon>Rosales</taxon>
        <taxon>Moraceae</taxon>
        <taxon>Ficeae</taxon>
        <taxon>Ficus</taxon>
    </lineage>
</organism>
<evidence type="ECO:0000313" key="2">
    <source>
        <dbReference type="Proteomes" id="UP001187192"/>
    </source>
</evidence>
<dbReference type="Proteomes" id="UP001187192">
    <property type="component" value="Unassembled WGS sequence"/>
</dbReference>
<gene>
    <name evidence="1" type="ORF">TIFTF001_026158</name>
</gene>